<evidence type="ECO:0000256" key="1">
    <source>
        <dbReference type="ARBA" id="ARBA00023015"/>
    </source>
</evidence>
<name>A0A4P6I045_9BACT</name>
<dbReference type="CDD" id="cd06529">
    <property type="entry name" value="S24_LexA-like"/>
    <property type="match status" value="1"/>
</dbReference>
<sequence>MTKKEQKSSASDFSSDFPSESRMEFDATISRMVQAIGGKSQEDLASFFEISKDAIYKAGRQGKIPPAWFLTIGKKAGISIDWLVSGVGPMRPGNAQAAPAETQKPAVAPEDDLPWMAPEAAPSMGYALVPKVKARLCAGTGSLETEGEVIGYYAFKLDFLQKKGRPKKMVLMDVAGDSMEPDVWNGDTVLIDESQRDIIAGAMFAVGIENEVFVKYLLRIPGKLVLKSKNSEYDPIEVDMNGDLAGAVRIIGRVVWSCREYVR</sequence>
<feature type="compositionally biased region" description="Low complexity" evidence="4">
    <location>
        <begin position="8"/>
        <end position="18"/>
    </location>
</feature>
<proteinExistence type="predicted"/>
<organism evidence="7 8">
    <name type="scientific">Solidesulfovibrio carbinolicus</name>
    <dbReference type="NCBI Taxonomy" id="296842"/>
    <lineage>
        <taxon>Bacteria</taxon>
        <taxon>Pseudomonadati</taxon>
        <taxon>Thermodesulfobacteriota</taxon>
        <taxon>Desulfovibrionia</taxon>
        <taxon>Desulfovibrionales</taxon>
        <taxon>Desulfovibrionaceae</taxon>
        <taxon>Solidesulfovibrio</taxon>
    </lineage>
</organism>
<dbReference type="InterPro" id="IPR015927">
    <property type="entry name" value="Peptidase_S24_S26A/B/C"/>
</dbReference>
<feature type="region of interest" description="Disordered" evidence="4">
    <location>
        <begin position="1"/>
        <end position="21"/>
    </location>
</feature>
<keyword evidence="8" id="KW-1185">Reference proteome</keyword>
<evidence type="ECO:0000256" key="4">
    <source>
        <dbReference type="SAM" id="MobiDB-lite"/>
    </source>
</evidence>
<gene>
    <name evidence="7" type="ORF">C3Y92_07375</name>
</gene>
<evidence type="ECO:0000256" key="2">
    <source>
        <dbReference type="ARBA" id="ARBA00023125"/>
    </source>
</evidence>
<dbReference type="RefSeq" id="WP_129351261.1">
    <property type="nucleotide sequence ID" value="NZ_CP026538.1"/>
</dbReference>
<protein>
    <submittedName>
        <fullName evidence="7">Phage repressor protein</fullName>
    </submittedName>
</protein>
<dbReference type="PANTHER" id="PTHR40661">
    <property type="match status" value="1"/>
</dbReference>
<dbReference type="Pfam" id="PF00717">
    <property type="entry name" value="Peptidase_S24"/>
    <property type="match status" value="1"/>
</dbReference>
<dbReference type="EMBL" id="CP026538">
    <property type="protein sequence ID" value="QAZ67059.1"/>
    <property type="molecule type" value="Genomic_DNA"/>
</dbReference>
<evidence type="ECO:0000313" key="8">
    <source>
        <dbReference type="Proteomes" id="UP000293296"/>
    </source>
</evidence>
<dbReference type="GO" id="GO:0003677">
    <property type="term" value="F:DNA binding"/>
    <property type="evidence" value="ECO:0007669"/>
    <property type="project" value="UniProtKB-KW"/>
</dbReference>
<dbReference type="InterPro" id="IPR039418">
    <property type="entry name" value="LexA-like"/>
</dbReference>
<evidence type="ECO:0000259" key="6">
    <source>
        <dbReference type="Pfam" id="PF07022"/>
    </source>
</evidence>
<dbReference type="Pfam" id="PF07022">
    <property type="entry name" value="Phage_CI_repr"/>
    <property type="match status" value="1"/>
</dbReference>
<keyword evidence="3" id="KW-0804">Transcription</keyword>
<dbReference type="OrthoDB" id="5363392at2"/>
<dbReference type="SUPFAM" id="SSF51306">
    <property type="entry name" value="LexA/Signal peptidase"/>
    <property type="match status" value="1"/>
</dbReference>
<dbReference type="Gene3D" id="2.10.109.10">
    <property type="entry name" value="Umud Fragment, subunit A"/>
    <property type="match status" value="1"/>
</dbReference>
<dbReference type="InterPro" id="IPR036286">
    <property type="entry name" value="LexA/Signal_pep-like_sf"/>
</dbReference>
<dbReference type="Gene3D" id="1.10.260.40">
    <property type="entry name" value="lambda repressor-like DNA-binding domains"/>
    <property type="match status" value="1"/>
</dbReference>
<dbReference type="AlphaFoldDB" id="A0A4P6I045"/>
<feature type="domain" description="Peptidase S24/S26A/S26B/S26C" evidence="5">
    <location>
        <begin position="135"/>
        <end position="255"/>
    </location>
</feature>
<accession>A0A4P6I045</accession>
<feature type="domain" description="Bacteriophage CI repressor N-terminal" evidence="6">
    <location>
        <begin position="27"/>
        <end position="91"/>
    </location>
</feature>
<dbReference type="KEGG" id="dcb:C3Y92_07375"/>
<keyword evidence="2" id="KW-0238">DNA-binding</keyword>
<dbReference type="PANTHER" id="PTHR40661:SF3">
    <property type="entry name" value="FELS-1 PROPHAGE TRANSCRIPTIONAL REGULATOR"/>
    <property type="match status" value="1"/>
</dbReference>
<evidence type="ECO:0000259" key="5">
    <source>
        <dbReference type="Pfam" id="PF00717"/>
    </source>
</evidence>
<reference evidence="7 8" key="1">
    <citation type="submission" date="2018-02" db="EMBL/GenBank/DDBJ databases">
        <title>Genome sequence of Desulfovibrio carbinolicus DSM 3852.</title>
        <authorList>
            <person name="Wilbanks E."/>
            <person name="Skennerton C.T."/>
            <person name="Orphan V.J."/>
        </authorList>
    </citation>
    <scope>NUCLEOTIDE SEQUENCE [LARGE SCALE GENOMIC DNA]</scope>
    <source>
        <strain evidence="7 8">DSM 3852</strain>
    </source>
</reference>
<dbReference type="GO" id="GO:0045892">
    <property type="term" value="P:negative regulation of DNA-templated transcription"/>
    <property type="evidence" value="ECO:0007669"/>
    <property type="project" value="InterPro"/>
</dbReference>
<evidence type="ECO:0000313" key="7">
    <source>
        <dbReference type="EMBL" id="QAZ67059.1"/>
    </source>
</evidence>
<dbReference type="Proteomes" id="UP000293296">
    <property type="component" value="Chromosome"/>
</dbReference>
<evidence type="ECO:0000256" key="3">
    <source>
        <dbReference type="ARBA" id="ARBA00023163"/>
    </source>
</evidence>
<dbReference type="InterPro" id="IPR010982">
    <property type="entry name" value="Lambda_DNA-bd_dom_sf"/>
</dbReference>
<keyword evidence="1" id="KW-0805">Transcription regulation</keyword>
<dbReference type="InterPro" id="IPR010744">
    <property type="entry name" value="Phage_CI_N"/>
</dbReference>